<dbReference type="NCBIfam" id="TIGR00254">
    <property type="entry name" value="GGDEF"/>
    <property type="match status" value="1"/>
</dbReference>
<sequence>MHPLLSKCQSVVDRLIEKSNCKTTHDALRLNHYVWLALISIPLSIIFIIKNFFAGNYSIAAVVVMLMGSMIASLFFITKVKRPSMVYHATNCLFLVMLVLVSIWGDKSEGQILWSYMYPVLSIFLFGNRLGVQWSVLLLVALLVSLVMNGNIDLAQSIEFEIRFSIIYLTILSVTSWLEYYRNRYTDEAIRQRKTLEKERENLEQEIDRRIQLETKLKRLANHDSLTELYNRRHFLSRATEEIHRAQRHDLPATMALIDIDKFKEVNDTYGHPIGDAVLKSFAKLCKQSLRQTDIAGRIGGEEFAILLLHAPAEHARLAMDRFRQQVSEYPFQFEGLQLNITISIGLSAIDDNTVNVDQLYAAADSALYRAKDTGRNRVEIGRGPIQK</sequence>
<feature type="transmembrane region" description="Helical" evidence="5">
    <location>
        <begin position="59"/>
        <end position="78"/>
    </location>
</feature>
<keyword evidence="5" id="KW-1133">Transmembrane helix</keyword>
<organism evidence="7 8">
    <name type="scientific">Shewanella gelidii</name>
    <dbReference type="NCBI Taxonomy" id="1642821"/>
    <lineage>
        <taxon>Bacteria</taxon>
        <taxon>Pseudomonadati</taxon>
        <taxon>Pseudomonadota</taxon>
        <taxon>Gammaproteobacteria</taxon>
        <taxon>Alteromonadales</taxon>
        <taxon>Shewanellaceae</taxon>
        <taxon>Shewanella</taxon>
    </lineage>
</organism>
<evidence type="ECO:0000259" key="6">
    <source>
        <dbReference type="PROSITE" id="PS50887"/>
    </source>
</evidence>
<dbReference type="EC" id="2.7.7.65" evidence="2"/>
<evidence type="ECO:0000256" key="1">
    <source>
        <dbReference type="ARBA" id="ARBA00001946"/>
    </source>
</evidence>
<dbReference type="InterPro" id="IPR050469">
    <property type="entry name" value="Diguanylate_Cyclase"/>
</dbReference>
<dbReference type="FunFam" id="3.30.70.270:FF:000001">
    <property type="entry name" value="Diguanylate cyclase domain protein"/>
    <property type="match status" value="1"/>
</dbReference>
<dbReference type="Pfam" id="PF00990">
    <property type="entry name" value="GGDEF"/>
    <property type="match status" value="1"/>
</dbReference>
<evidence type="ECO:0000256" key="4">
    <source>
        <dbReference type="SAM" id="Coils"/>
    </source>
</evidence>
<gene>
    <name evidence="7" type="ORF">GCM10009332_20810</name>
</gene>
<name>A0A917JT37_9GAMM</name>
<dbReference type="SUPFAM" id="SSF55073">
    <property type="entry name" value="Nucleotide cyclase"/>
    <property type="match status" value="1"/>
</dbReference>
<keyword evidence="4" id="KW-0175">Coiled coil</keyword>
<accession>A0A917JT37</accession>
<evidence type="ECO:0000256" key="3">
    <source>
        <dbReference type="ARBA" id="ARBA00034247"/>
    </source>
</evidence>
<comment type="caution">
    <text evidence="7">The sequence shown here is derived from an EMBL/GenBank/DDBJ whole genome shotgun (WGS) entry which is preliminary data.</text>
</comment>
<dbReference type="InterPro" id="IPR043128">
    <property type="entry name" value="Rev_trsase/Diguanyl_cyclase"/>
</dbReference>
<feature type="transmembrane region" description="Helical" evidence="5">
    <location>
        <begin position="134"/>
        <end position="152"/>
    </location>
</feature>
<dbReference type="InterPro" id="IPR000160">
    <property type="entry name" value="GGDEF_dom"/>
</dbReference>
<feature type="domain" description="GGDEF" evidence="6">
    <location>
        <begin position="251"/>
        <end position="384"/>
    </location>
</feature>
<feature type="coiled-coil region" evidence="4">
    <location>
        <begin position="182"/>
        <end position="223"/>
    </location>
</feature>
<keyword evidence="8" id="KW-1185">Reference proteome</keyword>
<dbReference type="GO" id="GO:1902201">
    <property type="term" value="P:negative regulation of bacterial-type flagellum-dependent cell motility"/>
    <property type="evidence" value="ECO:0007669"/>
    <property type="project" value="TreeGrafter"/>
</dbReference>
<feature type="transmembrane region" description="Helical" evidence="5">
    <location>
        <begin position="33"/>
        <end position="53"/>
    </location>
</feature>
<dbReference type="Proteomes" id="UP000613743">
    <property type="component" value="Unassembled WGS sequence"/>
</dbReference>
<dbReference type="InterPro" id="IPR029787">
    <property type="entry name" value="Nucleotide_cyclase"/>
</dbReference>
<dbReference type="EMBL" id="BMPZ01000005">
    <property type="protein sequence ID" value="GGI83363.1"/>
    <property type="molecule type" value="Genomic_DNA"/>
</dbReference>
<dbReference type="GO" id="GO:0052621">
    <property type="term" value="F:diguanylate cyclase activity"/>
    <property type="evidence" value="ECO:0007669"/>
    <property type="project" value="UniProtKB-EC"/>
</dbReference>
<dbReference type="GO" id="GO:0043709">
    <property type="term" value="P:cell adhesion involved in single-species biofilm formation"/>
    <property type="evidence" value="ECO:0007669"/>
    <property type="project" value="TreeGrafter"/>
</dbReference>
<evidence type="ECO:0000256" key="2">
    <source>
        <dbReference type="ARBA" id="ARBA00012528"/>
    </source>
</evidence>
<comment type="cofactor">
    <cofactor evidence="1">
        <name>Mg(2+)</name>
        <dbReference type="ChEBI" id="CHEBI:18420"/>
    </cofactor>
</comment>
<evidence type="ECO:0000256" key="5">
    <source>
        <dbReference type="SAM" id="Phobius"/>
    </source>
</evidence>
<dbReference type="PROSITE" id="PS50887">
    <property type="entry name" value="GGDEF"/>
    <property type="match status" value="1"/>
</dbReference>
<dbReference type="PANTHER" id="PTHR45138">
    <property type="entry name" value="REGULATORY COMPONENTS OF SENSORY TRANSDUCTION SYSTEM"/>
    <property type="match status" value="1"/>
</dbReference>
<proteinExistence type="predicted"/>
<reference evidence="7" key="2">
    <citation type="submission" date="2020-09" db="EMBL/GenBank/DDBJ databases">
        <authorList>
            <person name="Sun Q."/>
            <person name="Ohkuma M."/>
        </authorList>
    </citation>
    <scope>NUCLEOTIDE SEQUENCE</scope>
    <source>
        <strain evidence="7">JCM 30804</strain>
    </source>
</reference>
<feature type="transmembrane region" description="Helical" evidence="5">
    <location>
        <begin position="164"/>
        <end position="181"/>
    </location>
</feature>
<reference evidence="7" key="1">
    <citation type="journal article" date="2014" name="Int. J. Syst. Evol. Microbiol.">
        <title>Complete genome sequence of Corynebacterium casei LMG S-19264T (=DSM 44701T), isolated from a smear-ripened cheese.</title>
        <authorList>
            <consortium name="US DOE Joint Genome Institute (JGI-PGF)"/>
            <person name="Walter F."/>
            <person name="Albersmeier A."/>
            <person name="Kalinowski J."/>
            <person name="Ruckert C."/>
        </authorList>
    </citation>
    <scope>NUCLEOTIDE SEQUENCE</scope>
    <source>
        <strain evidence="7">JCM 30804</strain>
    </source>
</reference>
<dbReference type="Gene3D" id="3.30.70.270">
    <property type="match status" value="1"/>
</dbReference>
<comment type="catalytic activity">
    <reaction evidence="3">
        <text>2 GTP = 3',3'-c-di-GMP + 2 diphosphate</text>
        <dbReference type="Rhea" id="RHEA:24898"/>
        <dbReference type="ChEBI" id="CHEBI:33019"/>
        <dbReference type="ChEBI" id="CHEBI:37565"/>
        <dbReference type="ChEBI" id="CHEBI:58805"/>
        <dbReference type="EC" id="2.7.7.65"/>
    </reaction>
</comment>
<dbReference type="CDD" id="cd01949">
    <property type="entry name" value="GGDEF"/>
    <property type="match status" value="1"/>
</dbReference>
<dbReference type="InterPro" id="IPR048435">
    <property type="entry name" value="MASE6"/>
</dbReference>
<evidence type="ECO:0000313" key="7">
    <source>
        <dbReference type="EMBL" id="GGI83363.1"/>
    </source>
</evidence>
<protein>
    <recommendedName>
        <fullName evidence="2">diguanylate cyclase</fullName>
        <ecNumber evidence="2">2.7.7.65</ecNumber>
    </recommendedName>
</protein>
<feature type="transmembrane region" description="Helical" evidence="5">
    <location>
        <begin position="85"/>
        <end position="105"/>
    </location>
</feature>
<keyword evidence="5" id="KW-0812">Transmembrane</keyword>
<dbReference type="PANTHER" id="PTHR45138:SF9">
    <property type="entry name" value="DIGUANYLATE CYCLASE DGCM-RELATED"/>
    <property type="match status" value="1"/>
</dbReference>
<dbReference type="SMART" id="SM00267">
    <property type="entry name" value="GGDEF"/>
    <property type="match status" value="1"/>
</dbReference>
<dbReference type="RefSeq" id="WP_188920613.1">
    <property type="nucleotide sequence ID" value="NZ_BMPZ01000005.1"/>
</dbReference>
<dbReference type="AlphaFoldDB" id="A0A917JT37"/>
<evidence type="ECO:0000313" key="8">
    <source>
        <dbReference type="Proteomes" id="UP000613743"/>
    </source>
</evidence>
<dbReference type="Pfam" id="PF20966">
    <property type="entry name" value="MASE6"/>
    <property type="match status" value="1"/>
</dbReference>
<keyword evidence="5" id="KW-0472">Membrane</keyword>
<dbReference type="GO" id="GO:0005886">
    <property type="term" value="C:plasma membrane"/>
    <property type="evidence" value="ECO:0007669"/>
    <property type="project" value="TreeGrafter"/>
</dbReference>